<feature type="transmembrane region" description="Helical" evidence="1">
    <location>
        <begin position="66"/>
        <end position="89"/>
    </location>
</feature>
<evidence type="ECO:0000313" key="3">
    <source>
        <dbReference type="Proteomes" id="UP000322873"/>
    </source>
</evidence>
<sequence length="162" mass="17044">MTGTLPEDVIAANNNVSSTTAPKRTISCGAKAGGACDQKILENLGLGAASQVDTSTTSSKKMSGGAIAGIVVGAVAALSIAITAVMFFVMRAKKRNMLRGEIIRNDIGQACQDAGDFHENDTYGGTMKKSGLERMDRWAELEGNGTYEMSEGHRLPEMPENS</sequence>
<organism evidence="2 3">
    <name type="scientific">Monilinia fructicola</name>
    <name type="common">Brown rot fungus</name>
    <name type="synonym">Ciboria fructicola</name>
    <dbReference type="NCBI Taxonomy" id="38448"/>
    <lineage>
        <taxon>Eukaryota</taxon>
        <taxon>Fungi</taxon>
        <taxon>Dikarya</taxon>
        <taxon>Ascomycota</taxon>
        <taxon>Pezizomycotina</taxon>
        <taxon>Leotiomycetes</taxon>
        <taxon>Helotiales</taxon>
        <taxon>Sclerotiniaceae</taxon>
        <taxon>Monilinia</taxon>
    </lineage>
</organism>
<dbReference type="AlphaFoldDB" id="A0A5M9K5Q6"/>
<protein>
    <submittedName>
        <fullName evidence="2">Uncharacterized protein</fullName>
    </submittedName>
</protein>
<accession>A0A5M9K5Q6</accession>
<comment type="caution">
    <text evidence="2">The sequence shown here is derived from an EMBL/GenBank/DDBJ whole genome shotgun (WGS) entry which is preliminary data.</text>
</comment>
<keyword evidence="1" id="KW-0812">Transmembrane</keyword>
<reference evidence="2 3" key="1">
    <citation type="submission" date="2019-06" db="EMBL/GenBank/DDBJ databases">
        <title>Genome Sequence of the Brown Rot Fungal Pathogen Monilinia fructicola.</title>
        <authorList>
            <person name="De Miccolis Angelini R.M."/>
            <person name="Landi L."/>
            <person name="Abate D."/>
            <person name="Pollastro S."/>
            <person name="Romanazzi G."/>
            <person name="Faretra F."/>
        </authorList>
    </citation>
    <scope>NUCLEOTIDE SEQUENCE [LARGE SCALE GENOMIC DNA]</scope>
    <source>
        <strain evidence="2 3">Mfrc123</strain>
    </source>
</reference>
<keyword evidence="1" id="KW-0472">Membrane</keyword>
<keyword evidence="3" id="KW-1185">Reference proteome</keyword>
<evidence type="ECO:0000313" key="2">
    <source>
        <dbReference type="EMBL" id="KAA8576250.1"/>
    </source>
</evidence>
<gene>
    <name evidence="2" type="ORF">EYC84_006396</name>
</gene>
<proteinExistence type="predicted"/>
<keyword evidence="1" id="KW-1133">Transmembrane helix</keyword>
<name>A0A5M9K5Q6_MONFR</name>
<dbReference type="EMBL" id="VICG01000001">
    <property type="protein sequence ID" value="KAA8576250.1"/>
    <property type="molecule type" value="Genomic_DNA"/>
</dbReference>
<dbReference type="Proteomes" id="UP000322873">
    <property type="component" value="Unassembled WGS sequence"/>
</dbReference>
<evidence type="ECO:0000256" key="1">
    <source>
        <dbReference type="SAM" id="Phobius"/>
    </source>
</evidence>
<dbReference type="VEuPathDB" id="FungiDB:MFRU_009g01630"/>